<evidence type="ECO:0000313" key="3">
    <source>
        <dbReference type="Proteomes" id="UP000317624"/>
    </source>
</evidence>
<dbReference type="EMBL" id="VMRJ01000005">
    <property type="protein sequence ID" value="TVT38475.1"/>
    <property type="molecule type" value="Genomic_DNA"/>
</dbReference>
<dbReference type="InterPro" id="IPR026444">
    <property type="entry name" value="Secre_tail"/>
</dbReference>
<sequence>MRFNSIHLALWLVGLLTIAFGQQAVAQVIAPTQGGMVNATKVTATTTELIFGSGGNGQGRIVAVAPIGNDTGPIILITDNQFYTASTTYSQGSSLGKGYAVYSGSGRSVVVTGLQPRTSYYIMSAEYNTDGNTISYNTNGSSTYIVTSDVPKTVAPLPVELTSFTGTTDSRNTATLHWATASERNTAYFALESSTNNTSFTEVGRVAAAGNSRQASTYQWSDPQHLAYTTYYRLRQVDSDGSVSYSSVVTLAPTLPTARKVEIYPNPSAGQTMQVLLQGYAGESLELRVVDTMGRSVAAQTLNLVSTYSTVPLMLPQGLTSGTYVLTLAGSGTPVQKRITISN</sequence>
<feature type="signal peptide" evidence="1">
    <location>
        <begin position="1"/>
        <end position="26"/>
    </location>
</feature>
<protein>
    <submittedName>
        <fullName evidence="2">T9SS type A sorting domain-containing protein</fullName>
    </submittedName>
</protein>
<evidence type="ECO:0000256" key="1">
    <source>
        <dbReference type="SAM" id="SignalP"/>
    </source>
</evidence>
<reference evidence="2 3" key="1">
    <citation type="submission" date="2019-07" db="EMBL/GenBank/DDBJ databases">
        <title>Hymenobacter sp. straun FUR1 Genome sequencing and assembly.</title>
        <authorList>
            <person name="Chhetri G."/>
        </authorList>
    </citation>
    <scope>NUCLEOTIDE SEQUENCE [LARGE SCALE GENOMIC DNA]</scope>
    <source>
        <strain evidence="2 3">Fur1</strain>
    </source>
</reference>
<feature type="chain" id="PRO_5022050714" evidence="1">
    <location>
        <begin position="27"/>
        <end position="343"/>
    </location>
</feature>
<dbReference type="RefSeq" id="WP_144851380.1">
    <property type="nucleotide sequence ID" value="NZ_VMRJ01000005.1"/>
</dbReference>
<dbReference type="NCBIfam" id="TIGR04183">
    <property type="entry name" value="Por_Secre_tail"/>
    <property type="match status" value="1"/>
</dbReference>
<evidence type="ECO:0000313" key="2">
    <source>
        <dbReference type="EMBL" id="TVT38475.1"/>
    </source>
</evidence>
<proteinExistence type="predicted"/>
<dbReference type="AlphaFoldDB" id="A0A558BPM9"/>
<name>A0A558BPM9_9BACT</name>
<dbReference type="OrthoDB" id="876123at2"/>
<comment type="caution">
    <text evidence="2">The sequence shown here is derived from an EMBL/GenBank/DDBJ whole genome shotgun (WGS) entry which is preliminary data.</text>
</comment>
<keyword evidence="1" id="KW-0732">Signal</keyword>
<gene>
    <name evidence="2" type="ORF">FNT36_19995</name>
</gene>
<dbReference type="Proteomes" id="UP000317624">
    <property type="component" value="Unassembled WGS sequence"/>
</dbReference>
<keyword evidence="3" id="KW-1185">Reference proteome</keyword>
<accession>A0A558BPM9</accession>
<organism evidence="2 3">
    <name type="scientific">Hymenobacter setariae</name>
    <dbReference type="NCBI Taxonomy" id="2594794"/>
    <lineage>
        <taxon>Bacteria</taxon>
        <taxon>Pseudomonadati</taxon>
        <taxon>Bacteroidota</taxon>
        <taxon>Cytophagia</taxon>
        <taxon>Cytophagales</taxon>
        <taxon>Hymenobacteraceae</taxon>
        <taxon>Hymenobacter</taxon>
    </lineage>
</organism>